<evidence type="ECO:0000313" key="3">
    <source>
        <dbReference type="Proteomes" id="UP000244803"/>
    </source>
</evidence>
<evidence type="ECO:0000259" key="1">
    <source>
        <dbReference type="PROSITE" id="PS50882"/>
    </source>
</evidence>
<gene>
    <name evidence="2" type="ORF">MACJ_001277</name>
</gene>
<protein>
    <recommendedName>
        <fullName evidence="1">YTH domain-containing protein</fullName>
    </recommendedName>
</protein>
<dbReference type="Gene3D" id="3.10.590.10">
    <property type="entry name" value="ph1033 like domains"/>
    <property type="match status" value="1"/>
</dbReference>
<name>A0A976M8B1_THEOR</name>
<organism evidence="2 3">
    <name type="scientific">Theileria orientalis</name>
    <dbReference type="NCBI Taxonomy" id="68886"/>
    <lineage>
        <taxon>Eukaryota</taxon>
        <taxon>Sar</taxon>
        <taxon>Alveolata</taxon>
        <taxon>Apicomplexa</taxon>
        <taxon>Aconoidasida</taxon>
        <taxon>Piroplasmida</taxon>
        <taxon>Theileriidae</taxon>
        <taxon>Theileria</taxon>
    </lineage>
</organism>
<dbReference type="Proteomes" id="UP000244803">
    <property type="component" value="Chromosome 2"/>
</dbReference>
<dbReference type="OrthoDB" id="6103986at2759"/>
<dbReference type="CDD" id="cd21134">
    <property type="entry name" value="YTH"/>
    <property type="match status" value="1"/>
</dbReference>
<dbReference type="Pfam" id="PF04146">
    <property type="entry name" value="YTH"/>
    <property type="match status" value="1"/>
</dbReference>
<proteinExistence type="predicted"/>
<accession>A0A976M8B1</accession>
<sequence length="303" mass="34837">MDLLKYFYKNVTHIKAKSLYSHKRNRYYFLKTSNKELISTSLQYDIWSTKPNNEKRLAKDYEDKANVVLIIASGDSLLGYALMKSKPGGSSKSRSKFPSVQFDGHLFDIAWVRCLELNPKDYSHLKNNYNHDRSIIFSKNGDEIDRENGYELCRLFEKRFAKLLKKLAPTRSQQGLPTSMIPPLPGMPPIPGKLGIPPIPGIPNLVPDIPPNFILSKTQIESMMKINNKRSIHDITKMQRTLKGANVYSLDMAAEFNPALIIFPVDLSNMSYDTYISIYNFSHEHWLKMPQDFDFLSLTSFKT</sequence>
<dbReference type="EMBL" id="CP056068">
    <property type="protein sequence ID" value="UKJ90345.2"/>
    <property type="molecule type" value="Genomic_DNA"/>
</dbReference>
<dbReference type="AlphaFoldDB" id="A0A976M8B1"/>
<reference evidence="2" key="1">
    <citation type="submission" date="2022-07" db="EMBL/GenBank/DDBJ databases">
        <title>Evaluation of T. orientalis genome assembly methods using nanopore sequencing and analysis of variation between genomes.</title>
        <authorList>
            <person name="Yam J."/>
            <person name="Micallef M.L."/>
            <person name="Liu M."/>
            <person name="Djordjevic S.P."/>
            <person name="Bogema D.R."/>
            <person name="Jenkins C."/>
        </authorList>
    </citation>
    <scope>NUCLEOTIDE SEQUENCE</scope>
    <source>
        <strain evidence="2">Fish Creek</strain>
    </source>
</reference>
<evidence type="ECO:0000313" key="2">
    <source>
        <dbReference type="EMBL" id="UKJ90345.2"/>
    </source>
</evidence>
<feature type="domain" description="YTH" evidence="1">
    <location>
        <begin position="25"/>
        <end position="156"/>
    </location>
</feature>
<dbReference type="InterPro" id="IPR007275">
    <property type="entry name" value="YTH_domain"/>
</dbReference>
<dbReference type="PROSITE" id="PS50882">
    <property type="entry name" value="YTH"/>
    <property type="match status" value="1"/>
</dbReference>
<dbReference type="GO" id="GO:0003723">
    <property type="term" value="F:RNA binding"/>
    <property type="evidence" value="ECO:0007669"/>
    <property type="project" value="InterPro"/>
</dbReference>